<feature type="transmembrane region" description="Helical" evidence="6">
    <location>
        <begin position="246"/>
        <end position="265"/>
    </location>
</feature>
<evidence type="ECO:0000256" key="4">
    <source>
        <dbReference type="ARBA" id="ARBA00022989"/>
    </source>
</evidence>
<feature type="transmembrane region" description="Helical" evidence="6">
    <location>
        <begin position="216"/>
        <end position="234"/>
    </location>
</feature>
<dbReference type="Proteomes" id="UP000326570">
    <property type="component" value="Unassembled WGS sequence"/>
</dbReference>
<dbReference type="EMBL" id="VTWT01000002">
    <property type="protein sequence ID" value="KAA9340562.1"/>
    <property type="molecule type" value="Genomic_DNA"/>
</dbReference>
<dbReference type="InterPro" id="IPR000620">
    <property type="entry name" value="EamA_dom"/>
</dbReference>
<feature type="transmembrane region" description="Helical" evidence="6">
    <location>
        <begin position="35"/>
        <end position="57"/>
    </location>
</feature>
<keyword evidence="2" id="KW-1003">Cell membrane</keyword>
<evidence type="ECO:0000256" key="3">
    <source>
        <dbReference type="ARBA" id="ARBA00022692"/>
    </source>
</evidence>
<dbReference type="SUPFAM" id="SSF103481">
    <property type="entry name" value="Multidrug resistance efflux transporter EmrE"/>
    <property type="match status" value="2"/>
</dbReference>
<dbReference type="InterPro" id="IPR050638">
    <property type="entry name" value="AA-Vitamin_Transporters"/>
</dbReference>
<evidence type="ECO:0000256" key="2">
    <source>
        <dbReference type="ARBA" id="ARBA00022475"/>
    </source>
</evidence>
<dbReference type="InterPro" id="IPR037185">
    <property type="entry name" value="EmrE-like"/>
</dbReference>
<reference evidence="8 9" key="1">
    <citation type="submission" date="2019-09" db="EMBL/GenBank/DDBJ databases">
        <title>Genome sequence of Adhaeribacter sp. M2.</title>
        <authorList>
            <person name="Srinivasan S."/>
        </authorList>
    </citation>
    <scope>NUCLEOTIDE SEQUENCE [LARGE SCALE GENOMIC DNA]</scope>
    <source>
        <strain evidence="8 9">M2</strain>
    </source>
</reference>
<feature type="domain" description="EamA" evidence="7">
    <location>
        <begin position="8"/>
        <end position="140"/>
    </location>
</feature>
<proteinExistence type="predicted"/>
<keyword evidence="9" id="KW-1185">Reference proteome</keyword>
<evidence type="ECO:0000313" key="8">
    <source>
        <dbReference type="EMBL" id="KAA9340562.1"/>
    </source>
</evidence>
<keyword evidence="3 6" id="KW-0812">Transmembrane</keyword>
<evidence type="ECO:0000313" key="9">
    <source>
        <dbReference type="Proteomes" id="UP000326570"/>
    </source>
</evidence>
<dbReference type="GO" id="GO:0005886">
    <property type="term" value="C:plasma membrane"/>
    <property type="evidence" value="ECO:0007669"/>
    <property type="project" value="UniProtKB-SubCell"/>
</dbReference>
<evidence type="ECO:0000259" key="7">
    <source>
        <dbReference type="Pfam" id="PF00892"/>
    </source>
</evidence>
<organism evidence="8 9">
    <name type="scientific">Adhaeribacter soli</name>
    <dbReference type="NCBI Taxonomy" id="2607655"/>
    <lineage>
        <taxon>Bacteria</taxon>
        <taxon>Pseudomonadati</taxon>
        <taxon>Bacteroidota</taxon>
        <taxon>Cytophagia</taxon>
        <taxon>Cytophagales</taxon>
        <taxon>Hymenobacteraceae</taxon>
        <taxon>Adhaeribacter</taxon>
    </lineage>
</organism>
<evidence type="ECO:0000256" key="5">
    <source>
        <dbReference type="ARBA" id="ARBA00023136"/>
    </source>
</evidence>
<feature type="transmembrane region" description="Helical" evidence="6">
    <location>
        <begin position="156"/>
        <end position="175"/>
    </location>
</feature>
<sequence>MNQQFKVHLALFSVALIYGANYSIAKTVMPEYVKPFGLIVIRVVSAAVFFGFLSRFVIKEKIVGKADNFRSVLCGLFGVAINQLFFFGGLNLTSPIHASLIMVITPVIVLLLSAVLLKAPIRWLSTLGIFIAGTGAMLLIYGGGKQDQNSSLLGDIYILLNAASYGVYLVLVAPLMQRYKAITVVSRIFLVGAVLVIPFGYEQVLAPDWQSLPVQVWLSIIFMVVGVTILAYLLNAWALRYATPTLLGAYIYLQPVLAIFIAVAAGKDVFTLEKGLYALLIFIGVFLVSRK</sequence>
<gene>
    <name evidence="8" type="ORF">F0P94_03800</name>
</gene>
<feature type="transmembrane region" description="Helical" evidence="6">
    <location>
        <begin position="69"/>
        <end position="90"/>
    </location>
</feature>
<keyword evidence="5 6" id="KW-0472">Membrane</keyword>
<feature type="transmembrane region" description="Helical" evidence="6">
    <location>
        <begin position="271"/>
        <end position="289"/>
    </location>
</feature>
<dbReference type="Pfam" id="PF00892">
    <property type="entry name" value="EamA"/>
    <property type="match status" value="2"/>
</dbReference>
<feature type="domain" description="EamA" evidence="7">
    <location>
        <begin position="153"/>
        <end position="289"/>
    </location>
</feature>
<dbReference type="PANTHER" id="PTHR32322">
    <property type="entry name" value="INNER MEMBRANE TRANSPORTER"/>
    <property type="match status" value="1"/>
</dbReference>
<name>A0A5N1J214_9BACT</name>
<dbReference type="AlphaFoldDB" id="A0A5N1J214"/>
<feature type="transmembrane region" description="Helical" evidence="6">
    <location>
        <begin position="124"/>
        <end position="144"/>
    </location>
</feature>
<protein>
    <submittedName>
        <fullName evidence="8">DMT family transporter</fullName>
    </submittedName>
</protein>
<accession>A0A5N1J214</accession>
<feature type="transmembrane region" description="Helical" evidence="6">
    <location>
        <begin position="182"/>
        <end position="201"/>
    </location>
</feature>
<feature type="transmembrane region" description="Helical" evidence="6">
    <location>
        <begin position="96"/>
        <end position="117"/>
    </location>
</feature>
<comment type="caution">
    <text evidence="8">The sequence shown here is derived from an EMBL/GenBank/DDBJ whole genome shotgun (WGS) entry which is preliminary data.</text>
</comment>
<comment type="subcellular location">
    <subcellularLocation>
        <location evidence="1">Cell membrane</location>
        <topology evidence="1">Multi-pass membrane protein</topology>
    </subcellularLocation>
</comment>
<dbReference type="PANTHER" id="PTHR32322:SF18">
    <property type="entry name" value="S-ADENOSYLMETHIONINE_S-ADENOSYLHOMOCYSTEINE TRANSPORTER"/>
    <property type="match status" value="1"/>
</dbReference>
<evidence type="ECO:0000256" key="1">
    <source>
        <dbReference type="ARBA" id="ARBA00004651"/>
    </source>
</evidence>
<keyword evidence="4 6" id="KW-1133">Transmembrane helix</keyword>
<dbReference type="RefSeq" id="WP_150902474.1">
    <property type="nucleotide sequence ID" value="NZ_VTWT01000002.1"/>
</dbReference>
<evidence type="ECO:0000256" key="6">
    <source>
        <dbReference type="SAM" id="Phobius"/>
    </source>
</evidence>